<dbReference type="AlphaFoldDB" id="A0A4R2PBT0"/>
<keyword evidence="11" id="KW-0067">ATP-binding</keyword>
<dbReference type="InterPro" id="IPR006083">
    <property type="entry name" value="PRK/URK"/>
</dbReference>
<evidence type="ECO:0000256" key="7">
    <source>
        <dbReference type="ARBA" id="ARBA00022490"/>
    </source>
</evidence>
<keyword evidence="16" id="KW-1185">Reference proteome</keyword>
<dbReference type="InterPro" id="IPR004566">
    <property type="entry name" value="PanK"/>
</dbReference>
<evidence type="ECO:0000256" key="10">
    <source>
        <dbReference type="ARBA" id="ARBA00022777"/>
    </source>
</evidence>
<evidence type="ECO:0000259" key="14">
    <source>
        <dbReference type="Pfam" id="PF00485"/>
    </source>
</evidence>
<dbReference type="EMBL" id="SLXK01000002">
    <property type="protein sequence ID" value="TCP31774.1"/>
    <property type="molecule type" value="Genomic_DNA"/>
</dbReference>
<evidence type="ECO:0000256" key="9">
    <source>
        <dbReference type="ARBA" id="ARBA00022741"/>
    </source>
</evidence>
<dbReference type="GO" id="GO:0005737">
    <property type="term" value="C:cytoplasm"/>
    <property type="evidence" value="ECO:0007669"/>
    <property type="project" value="UniProtKB-SubCell"/>
</dbReference>
<evidence type="ECO:0000256" key="12">
    <source>
        <dbReference type="ARBA" id="ARBA00022993"/>
    </source>
</evidence>
<dbReference type="Pfam" id="PF00485">
    <property type="entry name" value="PRK"/>
    <property type="match status" value="1"/>
</dbReference>
<accession>A0A4R2PBT0</accession>
<keyword evidence="9" id="KW-0547">Nucleotide-binding</keyword>
<evidence type="ECO:0000256" key="1">
    <source>
        <dbReference type="ARBA" id="ARBA00001206"/>
    </source>
</evidence>
<proteinExistence type="inferred from homology"/>
<evidence type="ECO:0000256" key="13">
    <source>
        <dbReference type="RuleBase" id="RU003530"/>
    </source>
</evidence>
<keyword evidence="8" id="KW-0808">Transferase</keyword>
<comment type="subcellular location">
    <subcellularLocation>
        <location evidence="2 13">Cytoplasm</location>
    </subcellularLocation>
</comment>
<evidence type="ECO:0000256" key="2">
    <source>
        <dbReference type="ARBA" id="ARBA00004496"/>
    </source>
</evidence>
<dbReference type="NCBIfam" id="TIGR00554">
    <property type="entry name" value="panK_bact"/>
    <property type="match status" value="1"/>
</dbReference>
<name>A0A4R2PBT0_9BACL</name>
<dbReference type="SUPFAM" id="SSF52540">
    <property type="entry name" value="P-loop containing nucleoside triphosphate hydrolases"/>
    <property type="match status" value="1"/>
</dbReference>
<protein>
    <recommendedName>
        <fullName evidence="6 13">Pantothenate kinase</fullName>
        <ecNumber evidence="5 13">2.7.1.33</ecNumber>
    </recommendedName>
</protein>
<evidence type="ECO:0000313" key="15">
    <source>
        <dbReference type="EMBL" id="TCP31774.1"/>
    </source>
</evidence>
<keyword evidence="12 13" id="KW-0173">Coenzyme A biosynthesis</keyword>
<comment type="caution">
    <text evidence="15">The sequence shown here is derived from an EMBL/GenBank/DDBJ whole genome shotgun (WGS) entry which is preliminary data.</text>
</comment>
<comment type="pathway">
    <text evidence="3 13">Cofactor biosynthesis; coenzyme A biosynthesis; CoA from (R)-pantothenate: step 1/5.</text>
</comment>
<gene>
    <name evidence="15" type="ORF">EV207_102267</name>
</gene>
<dbReference type="Gene3D" id="3.40.50.300">
    <property type="entry name" value="P-loop containing nucleotide triphosphate hydrolases"/>
    <property type="match status" value="1"/>
</dbReference>
<evidence type="ECO:0000313" key="16">
    <source>
        <dbReference type="Proteomes" id="UP000295416"/>
    </source>
</evidence>
<dbReference type="EC" id="2.7.1.33" evidence="5 13"/>
<dbReference type="InterPro" id="IPR027417">
    <property type="entry name" value="P-loop_NTPase"/>
</dbReference>
<evidence type="ECO:0000256" key="5">
    <source>
        <dbReference type="ARBA" id="ARBA00012102"/>
    </source>
</evidence>
<dbReference type="UniPathway" id="UPA00241">
    <property type="reaction ID" value="UER00352"/>
</dbReference>
<evidence type="ECO:0000256" key="4">
    <source>
        <dbReference type="ARBA" id="ARBA00006087"/>
    </source>
</evidence>
<keyword evidence="10 15" id="KW-0418">Kinase</keyword>
<reference evidence="15 16" key="1">
    <citation type="submission" date="2019-03" db="EMBL/GenBank/DDBJ databases">
        <title>Genomic Encyclopedia of Type Strains, Phase IV (KMG-IV): sequencing the most valuable type-strain genomes for metagenomic binning, comparative biology and taxonomic classification.</title>
        <authorList>
            <person name="Goeker M."/>
        </authorList>
    </citation>
    <scope>NUCLEOTIDE SEQUENCE [LARGE SCALE GENOMIC DNA]</scope>
    <source>
        <strain evidence="15 16">DSM 19377</strain>
    </source>
</reference>
<dbReference type="PIRSF" id="PIRSF000545">
    <property type="entry name" value="Pantothenate_kin"/>
    <property type="match status" value="1"/>
</dbReference>
<dbReference type="GO" id="GO:0005524">
    <property type="term" value="F:ATP binding"/>
    <property type="evidence" value="ECO:0007669"/>
    <property type="project" value="UniProtKB-KW"/>
</dbReference>
<sequence>MASLQPNQHLFWSSASGEWLKQQMIRDLQIERDDLAGKLQNILADRDQYHIYLSIVRDLCHHFHKYTEERRLTSLKFGEASSDIPFIIGVAGGVAAGKTTAAAVFRELLSQLLGTTCVDVVSTDNFLFPNAVLEEKGITERKGFPESYDMAALIQFLQHAKTGQPDLTVPVYSHDTYDVSSTDKQLIHNPRIILLEGINVLQRPHRNGPNDQFISDYLDFAIYVDAEEDSAINWYLERVEKLYTVHRDDPASYFHRFSGLTIQEFRERALQIWHTINGPNLRGHIAPTKERANIILKKDANHNIEEIFMRKF</sequence>
<dbReference type="RefSeq" id="WP_132743471.1">
    <property type="nucleotide sequence ID" value="NZ_SLXK01000002.1"/>
</dbReference>
<comment type="similarity">
    <text evidence="4 13">Belongs to the prokaryotic pantothenate kinase family.</text>
</comment>
<evidence type="ECO:0000256" key="11">
    <source>
        <dbReference type="ARBA" id="ARBA00022840"/>
    </source>
</evidence>
<comment type="catalytic activity">
    <reaction evidence="1 13">
        <text>(R)-pantothenate + ATP = (R)-4'-phosphopantothenate + ADP + H(+)</text>
        <dbReference type="Rhea" id="RHEA:16373"/>
        <dbReference type="ChEBI" id="CHEBI:10986"/>
        <dbReference type="ChEBI" id="CHEBI:15378"/>
        <dbReference type="ChEBI" id="CHEBI:29032"/>
        <dbReference type="ChEBI" id="CHEBI:30616"/>
        <dbReference type="ChEBI" id="CHEBI:456216"/>
        <dbReference type="EC" id="2.7.1.33"/>
    </reaction>
</comment>
<dbReference type="PANTHER" id="PTHR10285">
    <property type="entry name" value="URIDINE KINASE"/>
    <property type="match status" value="1"/>
</dbReference>
<organism evidence="15 16">
    <name type="scientific">Scopulibacillus darangshiensis</name>
    <dbReference type="NCBI Taxonomy" id="442528"/>
    <lineage>
        <taxon>Bacteria</taxon>
        <taxon>Bacillati</taxon>
        <taxon>Bacillota</taxon>
        <taxon>Bacilli</taxon>
        <taxon>Bacillales</taxon>
        <taxon>Sporolactobacillaceae</taxon>
        <taxon>Scopulibacillus</taxon>
    </lineage>
</organism>
<dbReference type="GO" id="GO:0004594">
    <property type="term" value="F:pantothenate kinase activity"/>
    <property type="evidence" value="ECO:0007669"/>
    <property type="project" value="UniProtKB-EC"/>
</dbReference>
<dbReference type="CDD" id="cd02025">
    <property type="entry name" value="PanK"/>
    <property type="match status" value="1"/>
</dbReference>
<dbReference type="OrthoDB" id="1550976at2"/>
<keyword evidence="7 13" id="KW-0963">Cytoplasm</keyword>
<evidence type="ECO:0000256" key="3">
    <source>
        <dbReference type="ARBA" id="ARBA00005225"/>
    </source>
</evidence>
<feature type="domain" description="Phosphoribulokinase/uridine kinase" evidence="14">
    <location>
        <begin position="87"/>
        <end position="238"/>
    </location>
</feature>
<evidence type="ECO:0000256" key="8">
    <source>
        <dbReference type="ARBA" id="ARBA00022679"/>
    </source>
</evidence>
<dbReference type="Proteomes" id="UP000295416">
    <property type="component" value="Unassembled WGS sequence"/>
</dbReference>
<dbReference type="GO" id="GO:0015937">
    <property type="term" value="P:coenzyme A biosynthetic process"/>
    <property type="evidence" value="ECO:0007669"/>
    <property type="project" value="UniProtKB-UniPathway"/>
</dbReference>
<evidence type="ECO:0000256" key="6">
    <source>
        <dbReference type="ARBA" id="ARBA00015080"/>
    </source>
</evidence>